<dbReference type="AlphaFoldDB" id="A0A366HLD6"/>
<sequence length="157" mass="17263">MIRHYFHACKTSRQGLAGLLFVTPIVAMAIYGWAIFDHPFGKGLCALIGAGGVASLAAYLWHLSHPKVAFIEISETELVWNDMQGLGMRRWVFPLASITSVVEGGTEVTSEYLVLKSGIRMELPSALIPDQKAFFQALQTAAPHIHIEIGDWLPTQT</sequence>
<dbReference type="EMBL" id="QNRR01000006">
    <property type="protein sequence ID" value="RBP42573.1"/>
    <property type="molecule type" value="Genomic_DNA"/>
</dbReference>
<evidence type="ECO:0000313" key="2">
    <source>
        <dbReference type="EMBL" id="RBP42573.1"/>
    </source>
</evidence>
<name>A0A366HLD6_9BACT</name>
<accession>A0A366HLD6</accession>
<reference evidence="2 3" key="1">
    <citation type="submission" date="2018-06" db="EMBL/GenBank/DDBJ databases">
        <title>Genomic Encyclopedia of Type Strains, Phase IV (KMG-IV): sequencing the most valuable type-strain genomes for metagenomic binning, comparative biology and taxonomic classification.</title>
        <authorList>
            <person name="Goeker M."/>
        </authorList>
    </citation>
    <scope>NUCLEOTIDE SEQUENCE [LARGE SCALE GENOMIC DNA]</scope>
    <source>
        <strain evidence="2 3">DSM 25532</strain>
    </source>
</reference>
<proteinExistence type="predicted"/>
<evidence type="ECO:0000256" key="1">
    <source>
        <dbReference type="SAM" id="Phobius"/>
    </source>
</evidence>
<keyword evidence="1" id="KW-0472">Membrane</keyword>
<keyword evidence="3" id="KW-1185">Reference proteome</keyword>
<evidence type="ECO:0000313" key="3">
    <source>
        <dbReference type="Proteomes" id="UP000253426"/>
    </source>
</evidence>
<comment type="caution">
    <text evidence="2">The sequence shown here is derived from an EMBL/GenBank/DDBJ whole genome shotgun (WGS) entry which is preliminary data.</text>
</comment>
<organism evidence="2 3">
    <name type="scientific">Roseimicrobium gellanilyticum</name>
    <dbReference type="NCBI Taxonomy" id="748857"/>
    <lineage>
        <taxon>Bacteria</taxon>
        <taxon>Pseudomonadati</taxon>
        <taxon>Verrucomicrobiota</taxon>
        <taxon>Verrucomicrobiia</taxon>
        <taxon>Verrucomicrobiales</taxon>
        <taxon>Verrucomicrobiaceae</taxon>
        <taxon>Roseimicrobium</taxon>
    </lineage>
</organism>
<feature type="transmembrane region" description="Helical" evidence="1">
    <location>
        <begin position="40"/>
        <end position="61"/>
    </location>
</feature>
<keyword evidence="1" id="KW-0812">Transmembrane</keyword>
<dbReference type="RefSeq" id="WP_147263465.1">
    <property type="nucleotide sequence ID" value="NZ_QNRR01000006.1"/>
</dbReference>
<feature type="transmembrane region" description="Helical" evidence="1">
    <location>
        <begin position="16"/>
        <end position="34"/>
    </location>
</feature>
<protein>
    <submittedName>
        <fullName evidence="2">Uncharacterized protein</fullName>
    </submittedName>
</protein>
<dbReference type="Proteomes" id="UP000253426">
    <property type="component" value="Unassembled WGS sequence"/>
</dbReference>
<keyword evidence="1" id="KW-1133">Transmembrane helix</keyword>
<gene>
    <name evidence="2" type="ORF">DES53_106282</name>
</gene>